<organism evidence="2 3">
    <name type="scientific">Stylosanthes scabra</name>
    <dbReference type="NCBI Taxonomy" id="79078"/>
    <lineage>
        <taxon>Eukaryota</taxon>
        <taxon>Viridiplantae</taxon>
        <taxon>Streptophyta</taxon>
        <taxon>Embryophyta</taxon>
        <taxon>Tracheophyta</taxon>
        <taxon>Spermatophyta</taxon>
        <taxon>Magnoliopsida</taxon>
        <taxon>eudicotyledons</taxon>
        <taxon>Gunneridae</taxon>
        <taxon>Pentapetalae</taxon>
        <taxon>rosids</taxon>
        <taxon>fabids</taxon>
        <taxon>Fabales</taxon>
        <taxon>Fabaceae</taxon>
        <taxon>Papilionoideae</taxon>
        <taxon>50 kb inversion clade</taxon>
        <taxon>dalbergioids sensu lato</taxon>
        <taxon>Dalbergieae</taxon>
        <taxon>Pterocarpus clade</taxon>
        <taxon>Stylosanthes</taxon>
    </lineage>
</organism>
<dbReference type="EMBL" id="JASCZI010211454">
    <property type="protein sequence ID" value="MED6191703.1"/>
    <property type="molecule type" value="Genomic_DNA"/>
</dbReference>
<protein>
    <submittedName>
        <fullName evidence="2">Uncharacterized protein</fullName>
    </submittedName>
</protein>
<sequence>MKSVAGCRDLVNPCHPATDSEMHKTKCEESVAGTDSGNGYLMENGLTYFNPADVQEDYRRFASSPHAPLSVLRLGLYHLSSPLILTRDHHLAGCTKRKFDELFSVEVDNPTEMSTQILAGIFFELAPILPSDNSTQKPTETKKHETHRTHHCRFIDATAAVRGELPGVSTCCRLKKSEREPFLLAFAAAAPCHRRSSTRSQFCAPPPLSPRHRSPPPSLTLSAPPDRCCSPPMLAQQQVIVLHQDYNGNIVTFTN</sequence>
<name>A0ABU6X506_9FABA</name>
<evidence type="ECO:0000256" key="1">
    <source>
        <dbReference type="SAM" id="MobiDB-lite"/>
    </source>
</evidence>
<accession>A0ABU6X506</accession>
<comment type="caution">
    <text evidence="2">The sequence shown here is derived from an EMBL/GenBank/DDBJ whole genome shotgun (WGS) entry which is preliminary data.</text>
</comment>
<gene>
    <name evidence="2" type="ORF">PIB30_003047</name>
</gene>
<dbReference type="Proteomes" id="UP001341840">
    <property type="component" value="Unassembled WGS sequence"/>
</dbReference>
<feature type="region of interest" description="Disordered" evidence="1">
    <location>
        <begin position="197"/>
        <end position="226"/>
    </location>
</feature>
<keyword evidence="3" id="KW-1185">Reference proteome</keyword>
<evidence type="ECO:0000313" key="2">
    <source>
        <dbReference type="EMBL" id="MED6191703.1"/>
    </source>
</evidence>
<evidence type="ECO:0000313" key="3">
    <source>
        <dbReference type="Proteomes" id="UP001341840"/>
    </source>
</evidence>
<reference evidence="2 3" key="1">
    <citation type="journal article" date="2023" name="Plants (Basel)">
        <title>Bridging the Gap: Combining Genomics and Transcriptomics Approaches to Understand Stylosanthes scabra, an Orphan Legume from the Brazilian Caatinga.</title>
        <authorList>
            <person name="Ferreira-Neto J.R.C."/>
            <person name="da Silva M.D."/>
            <person name="Binneck E."/>
            <person name="de Melo N.F."/>
            <person name="da Silva R.H."/>
            <person name="de Melo A.L.T.M."/>
            <person name="Pandolfi V."/>
            <person name="Bustamante F.O."/>
            <person name="Brasileiro-Vidal A.C."/>
            <person name="Benko-Iseppon A.M."/>
        </authorList>
    </citation>
    <scope>NUCLEOTIDE SEQUENCE [LARGE SCALE GENOMIC DNA]</scope>
    <source>
        <tissue evidence="2">Leaves</tissue>
    </source>
</reference>
<proteinExistence type="predicted"/>